<evidence type="ECO:0000256" key="10">
    <source>
        <dbReference type="ARBA" id="ARBA00023315"/>
    </source>
</evidence>
<keyword evidence="6 12" id="KW-0472">Membrane</keyword>
<keyword evidence="5 12" id="KW-1133">Transmembrane helix</keyword>
<dbReference type="GO" id="GO:0006352">
    <property type="term" value="P:DNA-templated transcription initiation"/>
    <property type="evidence" value="ECO:0007669"/>
    <property type="project" value="InterPro"/>
</dbReference>
<dbReference type="InterPro" id="IPR005574">
    <property type="entry name" value="Rpb4/RPC9"/>
</dbReference>
<dbReference type="EMBL" id="BABT02000164">
    <property type="protein sequence ID" value="GAA98764.1"/>
    <property type="molecule type" value="Genomic_DNA"/>
</dbReference>
<evidence type="ECO:0000256" key="7">
    <source>
        <dbReference type="ARBA" id="ARBA00023139"/>
    </source>
</evidence>
<dbReference type="InterPro" id="IPR010997">
    <property type="entry name" value="HRDC-like_sf"/>
</dbReference>
<evidence type="ECO:0000313" key="15">
    <source>
        <dbReference type="Proteomes" id="UP000009131"/>
    </source>
</evidence>
<dbReference type="InterPro" id="IPR038324">
    <property type="entry name" value="Rpb4/RPC9_sf"/>
</dbReference>
<sequence length="477" mass="54115">MTSLAHRRRIGVEEGEDVAQLKLGKEFEKASCLMINEVKMLIDNQGEDAKRVSREPGQLNVTKKMWEYVERFSPGLEPSDIARLRSALLRESLADFEACSLANLRPKTVEEAKAILPSIQREAVRDGEPPVQRDDDGIQAILDLLEDARGPGRAGPLFVALAAILISICAFTFFEVVFPRIFWQPEHSALRSSFGIFWCCYIVYAFCFHYWMAIKSPPGQPSDFHLSAPDIARHPRYKLINALAGLPRGSGRPKSEDTPASMNGRTCKKCPRVDGKEPAKPERTHHCSICRKCFLKYDHHCPWLNSCVAHGNERYFVLFMVYLSIACICVVSWGLPSLLATLDHSKRWPYRSPRVATVLLWVLCAAIGAALIVMSLWQLWLVMRGETSVEASDNEWYHQRAKETGTIYYNVYDLGRVHNLQEFFNVPSSQGRYPYWTVLLPIAVPPATDGRNFKKRAGWRDITVDEELTDEELSDHA</sequence>
<evidence type="ECO:0000256" key="4">
    <source>
        <dbReference type="ARBA" id="ARBA00022692"/>
    </source>
</evidence>
<feature type="transmembrane region" description="Helical" evidence="12">
    <location>
        <begin position="315"/>
        <end position="335"/>
    </location>
</feature>
<dbReference type="PANTHER" id="PTHR12246">
    <property type="entry name" value="PALMITOYLTRANSFERASE ZDHHC16"/>
    <property type="match status" value="1"/>
</dbReference>
<evidence type="ECO:0000256" key="2">
    <source>
        <dbReference type="ARBA" id="ARBA00004141"/>
    </source>
</evidence>
<feature type="domain" description="RNA polymerase Rpb4/RPC9 core" evidence="13">
    <location>
        <begin position="25"/>
        <end position="152"/>
    </location>
</feature>
<evidence type="ECO:0000256" key="6">
    <source>
        <dbReference type="ARBA" id="ARBA00023136"/>
    </source>
</evidence>
<comment type="subcellular location">
    <subcellularLocation>
        <location evidence="2">Membrane</location>
        <topology evidence="2">Multi-pass membrane protein</topology>
    </subcellularLocation>
    <subcellularLocation>
        <location evidence="1">Nucleus</location>
    </subcellularLocation>
</comment>
<feature type="transmembrane region" description="Helical" evidence="12">
    <location>
        <begin position="194"/>
        <end position="212"/>
    </location>
</feature>
<evidence type="ECO:0000259" key="13">
    <source>
        <dbReference type="SMART" id="SM00657"/>
    </source>
</evidence>
<dbReference type="HOGENOM" id="CLU_572488_0_0_1"/>
<dbReference type="InParanoid" id="G7E7F4"/>
<feature type="transmembrane region" description="Helical" evidence="12">
    <location>
        <begin position="154"/>
        <end position="174"/>
    </location>
</feature>
<keyword evidence="7" id="KW-0564">Palmitate</keyword>
<dbReference type="Proteomes" id="UP000009131">
    <property type="component" value="Unassembled WGS sequence"/>
</dbReference>
<organism evidence="14 15">
    <name type="scientific">Mixia osmundae (strain CBS 9802 / IAM 14324 / JCM 22182 / KY 12970)</name>
    <dbReference type="NCBI Taxonomy" id="764103"/>
    <lineage>
        <taxon>Eukaryota</taxon>
        <taxon>Fungi</taxon>
        <taxon>Dikarya</taxon>
        <taxon>Basidiomycota</taxon>
        <taxon>Pucciniomycotina</taxon>
        <taxon>Mixiomycetes</taxon>
        <taxon>Mixiales</taxon>
        <taxon>Mixiaceae</taxon>
        <taxon>Mixia</taxon>
    </lineage>
</organism>
<feature type="transmembrane region" description="Helical" evidence="12">
    <location>
        <begin position="355"/>
        <end position="377"/>
    </location>
</feature>
<evidence type="ECO:0000256" key="3">
    <source>
        <dbReference type="ARBA" id="ARBA00022679"/>
    </source>
</evidence>
<dbReference type="GO" id="GO:0005634">
    <property type="term" value="C:nucleus"/>
    <property type="evidence" value="ECO:0007669"/>
    <property type="project" value="UniProtKB-SubCell"/>
</dbReference>
<reference evidence="14 15" key="2">
    <citation type="journal article" date="2012" name="Open Biol.">
        <title>Characteristics of nucleosomes and linker DNA regions on the genome of the basidiomycete Mixia osmundae revealed by mono- and dinucleosome mapping.</title>
        <authorList>
            <person name="Nishida H."/>
            <person name="Kondo S."/>
            <person name="Matsumoto T."/>
            <person name="Suzuki Y."/>
            <person name="Yoshikawa H."/>
            <person name="Taylor T.D."/>
            <person name="Sugiyama J."/>
        </authorList>
    </citation>
    <scope>NUCLEOTIDE SEQUENCE [LARGE SCALE GENOMIC DNA]</scope>
    <source>
        <strain evidence="15">CBS 9802 / IAM 14324 / JCM 22182 / KY 12970</strain>
    </source>
</reference>
<proteinExistence type="inferred from homology"/>
<keyword evidence="9" id="KW-0449">Lipoprotein</keyword>
<dbReference type="OMA" id="IMLMEES"/>
<comment type="similarity">
    <text evidence="12">Belongs to the DHHC palmitoyltransferase family.</text>
</comment>
<comment type="domain">
    <text evidence="12">The DHHC domain is required for palmitoyltransferase activity.</text>
</comment>
<keyword evidence="15" id="KW-1185">Reference proteome</keyword>
<evidence type="ECO:0000256" key="8">
    <source>
        <dbReference type="ARBA" id="ARBA00023242"/>
    </source>
</evidence>
<dbReference type="InterPro" id="IPR039859">
    <property type="entry name" value="PFA4/ZDH16/20/ERF2-like"/>
</dbReference>
<dbReference type="InterPro" id="IPR001594">
    <property type="entry name" value="Palmitoyltrfase_DHHC"/>
</dbReference>
<comment type="catalytic activity">
    <reaction evidence="11 12">
        <text>L-cysteinyl-[protein] + hexadecanoyl-CoA = S-hexadecanoyl-L-cysteinyl-[protein] + CoA</text>
        <dbReference type="Rhea" id="RHEA:36683"/>
        <dbReference type="Rhea" id="RHEA-COMP:10131"/>
        <dbReference type="Rhea" id="RHEA-COMP:11032"/>
        <dbReference type="ChEBI" id="CHEBI:29950"/>
        <dbReference type="ChEBI" id="CHEBI:57287"/>
        <dbReference type="ChEBI" id="CHEBI:57379"/>
        <dbReference type="ChEBI" id="CHEBI:74151"/>
        <dbReference type="EC" id="2.3.1.225"/>
    </reaction>
</comment>
<dbReference type="SMART" id="SM00657">
    <property type="entry name" value="RPOL4c"/>
    <property type="match status" value="1"/>
</dbReference>
<dbReference type="SUPFAM" id="SSF47819">
    <property type="entry name" value="HRDC-like"/>
    <property type="match status" value="1"/>
</dbReference>
<dbReference type="STRING" id="764103.G7E7F4"/>
<dbReference type="eggNOG" id="KOG1313">
    <property type="taxonomic scope" value="Eukaryota"/>
</dbReference>
<keyword evidence="3 12" id="KW-0808">Transferase</keyword>
<reference evidence="14 15" key="1">
    <citation type="journal article" date="2011" name="J. Gen. Appl. Microbiol.">
        <title>Draft genome sequencing of the enigmatic basidiomycete Mixia osmundae.</title>
        <authorList>
            <person name="Nishida H."/>
            <person name="Nagatsuka Y."/>
            <person name="Sugiyama J."/>
        </authorList>
    </citation>
    <scope>NUCLEOTIDE SEQUENCE [LARGE SCALE GENOMIC DNA]</scope>
    <source>
        <strain evidence="15">CBS 9802 / IAM 14324 / JCM 22182 / KY 12970</strain>
    </source>
</reference>
<evidence type="ECO:0000256" key="1">
    <source>
        <dbReference type="ARBA" id="ARBA00004123"/>
    </source>
</evidence>
<evidence type="ECO:0000256" key="5">
    <source>
        <dbReference type="ARBA" id="ARBA00022989"/>
    </source>
</evidence>
<keyword evidence="4 12" id="KW-0812">Transmembrane</keyword>
<dbReference type="GO" id="GO:0016020">
    <property type="term" value="C:membrane"/>
    <property type="evidence" value="ECO:0007669"/>
    <property type="project" value="UniProtKB-SubCell"/>
</dbReference>
<dbReference type="AlphaFoldDB" id="G7E7F4"/>
<gene>
    <name evidence="14" type="primary">Mo05452</name>
    <name evidence="14" type="ORF">E5Q_05452</name>
</gene>
<dbReference type="OrthoDB" id="9909019at2759"/>
<name>G7E7F4_MIXOS</name>
<evidence type="ECO:0000256" key="12">
    <source>
        <dbReference type="RuleBase" id="RU079119"/>
    </source>
</evidence>
<dbReference type="Pfam" id="PF01529">
    <property type="entry name" value="DHHC"/>
    <property type="match status" value="1"/>
</dbReference>
<protein>
    <recommendedName>
        <fullName evidence="12">Palmitoyltransferase</fullName>
        <ecNumber evidence="12">2.3.1.225</ecNumber>
    </recommendedName>
</protein>
<keyword evidence="10 12" id="KW-0012">Acyltransferase</keyword>
<dbReference type="InterPro" id="IPR006590">
    <property type="entry name" value="RNA_pol_Rpb4/RPC9_core"/>
</dbReference>
<dbReference type="EC" id="2.3.1.225" evidence="12"/>
<dbReference type="GO" id="GO:0000166">
    <property type="term" value="F:nucleotide binding"/>
    <property type="evidence" value="ECO:0007669"/>
    <property type="project" value="InterPro"/>
</dbReference>
<evidence type="ECO:0000256" key="9">
    <source>
        <dbReference type="ARBA" id="ARBA00023288"/>
    </source>
</evidence>
<dbReference type="PROSITE" id="PS50216">
    <property type="entry name" value="DHHC"/>
    <property type="match status" value="1"/>
</dbReference>
<dbReference type="GO" id="GO:0019706">
    <property type="term" value="F:protein-cysteine S-palmitoyltransferase activity"/>
    <property type="evidence" value="ECO:0007669"/>
    <property type="project" value="UniProtKB-EC"/>
</dbReference>
<dbReference type="RefSeq" id="XP_014567506.1">
    <property type="nucleotide sequence ID" value="XM_014712020.1"/>
</dbReference>
<keyword evidence="8" id="KW-0539">Nucleus</keyword>
<dbReference type="Gene3D" id="1.20.1250.40">
    <property type="match status" value="1"/>
</dbReference>
<evidence type="ECO:0000313" key="14">
    <source>
        <dbReference type="EMBL" id="GAA98764.1"/>
    </source>
</evidence>
<dbReference type="eggNOG" id="KOG2351">
    <property type="taxonomic scope" value="Eukaryota"/>
</dbReference>
<evidence type="ECO:0000256" key="11">
    <source>
        <dbReference type="ARBA" id="ARBA00048048"/>
    </source>
</evidence>
<dbReference type="Pfam" id="PF03874">
    <property type="entry name" value="RNA_pol_Rpb4"/>
    <property type="match status" value="1"/>
</dbReference>
<accession>G7E7F4</accession>
<dbReference type="GO" id="GO:0030880">
    <property type="term" value="C:RNA polymerase complex"/>
    <property type="evidence" value="ECO:0007669"/>
    <property type="project" value="InterPro"/>
</dbReference>
<comment type="caution">
    <text evidence="14">The sequence shown here is derived from an EMBL/GenBank/DDBJ whole genome shotgun (WGS) entry which is preliminary data.</text>
</comment>